<accession>A0A6A4LXT7</accession>
<organism evidence="1 2">
    <name type="scientific">Rhododendron williamsianum</name>
    <dbReference type="NCBI Taxonomy" id="262921"/>
    <lineage>
        <taxon>Eukaryota</taxon>
        <taxon>Viridiplantae</taxon>
        <taxon>Streptophyta</taxon>
        <taxon>Embryophyta</taxon>
        <taxon>Tracheophyta</taxon>
        <taxon>Spermatophyta</taxon>
        <taxon>Magnoliopsida</taxon>
        <taxon>eudicotyledons</taxon>
        <taxon>Gunneridae</taxon>
        <taxon>Pentapetalae</taxon>
        <taxon>asterids</taxon>
        <taxon>Ericales</taxon>
        <taxon>Ericaceae</taxon>
        <taxon>Ericoideae</taxon>
        <taxon>Rhodoreae</taxon>
        <taxon>Rhododendron</taxon>
    </lineage>
</organism>
<proteinExistence type="predicted"/>
<dbReference type="InterPro" id="IPR003428">
    <property type="entry name" value="MAM33"/>
</dbReference>
<dbReference type="Gene3D" id="3.10.280.10">
    <property type="entry name" value="Mitochondrial glycoprotein"/>
    <property type="match status" value="1"/>
</dbReference>
<dbReference type="PANTHER" id="PTHR10826">
    <property type="entry name" value="COMPLEMENT COMPONENT 1"/>
    <property type="match status" value="1"/>
</dbReference>
<dbReference type="InterPro" id="IPR036561">
    <property type="entry name" value="MAM33_sf"/>
</dbReference>
<keyword evidence="2" id="KW-1185">Reference proteome</keyword>
<dbReference type="SUPFAM" id="SSF54529">
    <property type="entry name" value="Mitochondrial glycoprotein MAM33-like"/>
    <property type="match status" value="1"/>
</dbReference>
<gene>
    <name evidence="1" type="ORF">C3L33_02231</name>
</gene>
<dbReference type="Pfam" id="PF02330">
    <property type="entry name" value="MAM33"/>
    <property type="match status" value="1"/>
</dbReference>
<protein>
    <recommendedName>
        <fullName evidence="3">Mitochondrial glycoprotein</fullName>
    </recommendedName>
</protein>
<evidence type="ECO:0008006" key="3">
    <source>
        <dbReference type="Google" id="ProtNLM"/>
    </source>
</evidence>
<sequence length="222" mass="25023">MPRISSVLRKGRKAIQELDLLKVLQSEIRHEHSSNPFQDSKSASLGDFKLDWDSPHSQDVVLRKKCESGEEVAVSALLGPRTYGGEVEEDEESVFPREALMKVCIKKPGLSSILQFDCGVSGSNVGDWSSVYINGLHYLPSTSLDCSIYKSPSYRHEELDPHLRIEIMTYLESKGIEESLTNFLLLHLHRKEQGQYVNWLRKLEEMVTQGDEGQTNAASDVT</sequence>
<dbReference type="AlphaFoldDB" id="A0A6A4LXT7"/>
<comment type="caution">
    <text evidence="1">The sequence shown here is derived from an EMBL/GenBank/DDBJ whole genome shotgun (WGS) entry which is preliminary data.</text>
</comment>
<evidence type="ECO:0000313" key="2">
    <source>
        <dbReference type="Proteomes" id="UP000428333"/>
    </source>
</evidence>
<evidence type="ECO:0000313" key="1">
    <source>
        <dbReference type="EMBL" id="KAE9465876.1"/>
    </source>
</evidence>
<dbReference type="FunFam" id="3.10.280.10:FF:000006">
    <property type="entry name" value="Mitochondrial glycoprotein, expressed"/>
    <property type="match status" value="1"/>
</dbReference>
<reference evidence="1 2" key="1">
    <citation type="journal article" date="2019" name="Genome Biol. Evol.">
        <title>The Rhododendron genome and chromosomal organization provide insight into shared whole-genome duplications across the heath family (Ericaceae).</title>
        <authorList>
            <person name="Soza V.L."/>
            <person name="Lindsley D."/>
            <person name="Waalkes A."/>
            <person name="Ramage E."/>
            <person name="Patwardhan R.P."/>
            <person name="Burton J.N."/>
            <person name="Adey A."/>
            <person name="Kumar A."/>
            <person name="Qiu R."/>
            <person name="Shendure J."/>
            <person name="Hall B."/>
        </authorList>
    </citation>
    <scope>NUCLEOTIDE SEQUENCE [LARGE SCALE GENOMIC DNA]</scope>
    <source>
        <strain evidence="1">RSF 1966-606</strain>
    </source>
</reference>
<dbReference type="OrthoDB" id="278212at2759"/>
<dbReference type="Proteomes" id="UP000428333">
    <property type="component" value="Linkage Group LG02"/>
</dbReference>
<dbReference type="GO" id="GO:0005759">
    <property type="term" value="C:mitochondrial matrix"/>
    <property type="evidence" value="ECO:0007669"/>
    <property type="project" value="InterPro"/>
</dbReference>
<name>A0A6A4LXT7_9ERIC</name>
<dbReference type="EMBL" id="QEFC01000222">
    <property type="protein sequence ID" value="KAE9465876.1"/>
    <property type="molecule type" value="Genomic_DNA"/>
</dbReference>
<dbReference type="PANTHER" id="PTHR10826:SF1">
    <property type="entry name" value="COMPLEMENT COMPONENT 1 Q SUBCOMPONENT-BINDING PROTEIN, MITOCHONDRIAL"/>
    <property type="match status" value="1"/>
</dbReference>
<feature type="non-terminal residue" evidence="1">
    <location>
        <position position="1"/>
    </location>
</feature>